<dbReference type="EMBL" id="LNIX01000013">
    <property type="protein sequence ID" value="OXA47243.1"/>
    <property type="molecule type" value="Genomic_DNA"/>
</dbReference>
<dbReference type="AlphaFoldDB" id="A0A226DPU9"/>
<evidence type="ECO:0000313" key="11">
    <source>
        <dbReference type="EMBL" id="OXA47243.1"/>
    </source>
</evidence>
<evidence type="ECO:0000256" key="8">
    <source>
        <dbReference type="PROSITE-ProRule" id="PRU00042"/>
    </source>
</evidence>
<organism evidence="11 12">
    <name type="scientific">Folsomia candida</name>
    <name type="common">Springtail</name>
    <dbReference type="NCBI Taxonomy" id="158441"/>
    <lineage>
        <taxon>Eukaryota</taxon>
        <taxon>Metazoa</taxon>
        <taxon>Ecdysozoa</taxon>
        <taxon>Arthropoda</taxon>
        <taxon>Hexapoda</taxon>
        <taxon>Collembola</taxon>
        <taxon>Entomobryomorpha</taxon>
        <taxon>Isotomoidea</taxon>
        <taxon>Isotomidae</taxon>
        <taxon>Proisotominae</taxon>
        <taxon>Folsomia</taxon>
    </lineage>
</organism>
<feature type="compositionally biased region" description="Low complexity" evidence="9">
    <location>
        <begin position="169"/>
        <end position="183"/>
    </location>
</feature>
<dbReference type="InterPro" id="IPR013087">
    <property type="entry name" value="Znf_C2H2_type"/>
</dbReference>
<dbReference type="Gene3D" id="3.30.420.10">
    <property type="entry name" value="Ribonuclease H-like superfamily/Ribonuclease H"/>
    <property type="match status" value="1"/>
</dbReference>
<comment type="subcellular location">
    <subcellularLocation>
        <location evidence="1">Nucleus</location>
    </subcellularLocation>
</comment>
<keyword evidence="3" id="KW-0677">Repeat</keyword>
<evidence type="ECO:0000256" key="4">
    <source>
        <dbReference type="ARBA" id="ARBA00022771"/>
    </source>
</evidence>
<dbReference type="SMART" id="SM00355">
    <property type="entry name" value="ZnF_C2H2"/>
    <property type="match status" value="2"/>
</dbReference>
<comment type="caution">
    <text evidence="11">The sequence shown here is derived from an EMBL/GenBank/DDBJ whole genome shotgun (WGS) entry which is preliminary data.</text>
</comment>
<keyword evidence="2" id="KW-0479">Metal-binding</keyword>
<protein>
    <recommendedName>
        <fullName evidence="10">C2H2-type domain-containing protein</fullName>
    </recommendedName>
</protein>
<dbReference type="SUPFAM" id="SSF57667">
    <property type="entry name" value="beta-beta-alpha zinc fingers"/>
    <property type="match status" value="1"/>
</dbReference>
<name>A0A226DPU9_FOLCA</name>
<feature type="domain" description="C2H2-type" evidence="10">
    <location>
        <begin position="220"/>
        <end position="243"/>
    </location>
</feature>
<evidence type="ECO:0000256" key="6">
    <source>
        <dbReference type="ARBA" id="ARBA00023242"/>
    </source>
</evidence>
<sequence length="311" mass="34780">MYIAHLCSLVSRAAADEKRFTVINHPPYSPALTLSDYYPFQTLNKSMKGKRFWDDNGIKSSTSFLENFEPVDKSGVEEAQNILVCVDSQEKKDSEMSFEYKAEPGYRPLGVDTNSAPQIRMGGPPMFPGRPETFPPLMYDRLPHNPILAGGGGPPQIPNSSATPKYELPSPSTQHSDDTSSSSSREEICPHCSNTYTTRHLLNLHVAQVHGKGGKGRTKIKCTHCPKSFHDQRTLRNHVNLIHKMGGFACTACGKKLSNNNNRVIHEINVCKVVWEKDKIDEAGVRVYHCTFDGCGKVCARLKDIERYCFF</sequence>
<dbReference type="PROSITE" id="PS00028">
    <property type="entry name" value="ZINC_FINGER_C2H2_1"/>
    <property type="match status" value="1"/>
</dbReference>
<evidence type="ECO:0000256" key="1">
    <source>
        <dbReference type="ARBA" id="ARBA00004123"/>
    </source>
</evidence>
<evidence type="ECO:0000256" key="5">
    <source>
        <dbReference type="ARBA" id="ARBA00022833"/>
    </source>
</evidence>
<dbReference type="OrthoDB" id="6077919at2759"/>
<evidence type="ECO:0000259" key="10">
    <source>
        <dbReference type="PROSITE" id="PS50157"/>
    </source>
</evidence>
<evidence type="ECO:0000313" key="12">
    <source>
        <dbReference type="Proteomes" id="UP000198287"/>
    </source>
</evidence>
<dbReference type="InterPro" id="IPR050527">
    <property type="entry name" value="Snail/Krueppel_Znf"/>
</dbReference>
<dbReference type="GO" id="GO:0000978">
    <property type="term" value="F:RNA polymerase II cis-regulatory region sequence-specific DNA binding"/>
    <property type="evidence" value="ECO:0007669"/>
    <property type="project" value="TreeGrafter"/>
</dbReference>
<dbReference type="PROSITE" id="PS50157">
    <property type="entry name" value="ZINC_FINGER_C2H2_2"/>
    <property type="match status" value="1"/>
</dbReference>
<proteinExistence type="inferred from homology"/>
<feature type="region of interest" description="Disordered" evidence="9">
    <location>
        <begin position="141"/>
        <end position="188"/>
    </location>
</feature>
<accession>A0A226DPU9</accession>
<dbReference type="GO" id="GO:0008270">
    <property type="term" value="F:zinc ion binding"/>
    <property type="evidence" value="ECO:0007669"/>
    <property type="project" value="UniProtKB-KW"/>
</dbReference>
<comment type="similarity">
    <text evidence="7">Belongs to the snail C2H2-type zinc-finger protein family.</text>
</comment>
<dbReference type="GO" id="GO:0000981">
    <property type="term" value="F:DNA-binding transcription factor activity, RNA polymerase II-specific"/>
    <property type="evidence" value="ECO:0007669"/>
    <property type="project" value="TreeGrafter"/>
</dbReference>
<dbReference type="GO" id="GO:0005634">
    <property type="term" value="C:nucleus"/>
    <property type="evidence" value="ECO:0007669"/>
    <property type="project" value="UniProtKB-SubCell"/>
</dbReference>
<dbReference type="InterPro" id="IPR036236">
    <property type="entry name" value="Znf_C2H2_sf"/>
</dbReference>
<dbReference type="PANTHER" id="PTHR24388">
    <property type="entry name" value="ZINC FINGER PROTEIN"/>
    <property type="match status" value="1"/>
</dbReference>
<evidence type="ECO:0000256" key="7">
    <source>
        <dbReference type="ARBA" id="ARBA00037948"/>
    </source>
</evidence>
<keyword evidence="12" id="KW-1185">Reference proteome</keyword>
<evidence type="ECO:0000256" key="2">
    <source>
        <dbReference type="ARBA" id="ARBA00022723"/>
    </source>
</evidence>
<keyword evidence="6" id="KW-0539">Nucleus</keyword>
<dbReference type="Gene3D" id="3.30.160.60">
    <property type="entry name" value="Classic Zinc Finger"/>
    <property type="match status" value="1"/>
</dbReference>
<evidence type="ECO:0000256" key="9">
    <source>
        <dbReference type="SAM" id="MobiDB-lite"/>
    </source>
</evidence>
<gene>
    <name evidence="11" type="ORF">Fcan01_17544</name>
</gene>
<keyword evidence="5" id="KW-0862">Zinc</keyword>
<dbReference type="InterPro" id="IPR036397">
    <property type="entry name" value="RNaseH_sf"/>
</dbReference>
<dbReference type="PANTHER" id="PTHR24388:SF54">
    <property type="entry name" value="PROTEIN ESCARGOT"/>
    <property type="match status" value="1"/>
</dbReference>
<dbReference type="Proteomes" id="UP000198287">
    <property type="component" value="Unassembled WGS sequence"/>
</dbReference>
<reference evidence="11 12" key="1">
    <citation type="submission" date="2015-12" db="EMBL/GenBank/DDBJ databases">
        <title>The genome of Folsomia candida.</title>
        <authorList>
            <person name="Faddeeva A."/>
            <person name="Derks M.F."/>
            <person name="Anvar Y."/>
            <person name="Smit S."/>
            <person name="Van Straalen N."/>
            <person name="Roelofs D."/>
        </authorList>
    </citation>
    <scope>NUCLEOTIDE SEQUENCE [LARGE SCALE GENOMIC DNA]</scope>
    <source>
        <strain evidence="11 12">VU population</strain>
        <tissue evidence="11">Whole body</tissue>
    </source>
</reference>
<evidence type="ECO:0000256" key="3">
    <source>
        <dbReference type="ARBA" id="ARBA00022737"/>
    </source>
</evidence>
<keyword evidence="4 8" id="KW-0863">Zinc-finger</keyword>
<dbReference type="Pfam" id="PF00096">
    <property type="entry name" value="zf-C2H2"/>
    <property type="match status" value="1"/>
</dbReference>